<evidence type="ECO:0000313" key="3">
    <source>
        <dbReference type="Proteomes" id="UP000005259"/>
    </source>
</evidence>
<dbReference type="InterPro" id="IPR014914">
    <property type="entry name" value="RES_dom"/>
</dbReference>
<gene>
    <name evidence="2" type="ORF">BTG_31188</name>
</gene>
<reference evidence="2 3" key="1">
    <citation type="submission" date="2012-08" db="EMBL/GenBank/DDBJ databases">
        <authorList>
            <person name="Doggett N."/>
            <person name="Teshima H."/>
            <person name="Bruce D."/>
            <person name="Detter J.C."/>
            <person name="Johnson S.L."/>
            <person name="Han C."/>
        </authorList>
    </citation>
    <scope>NUCLEOTIDE SEQUENCE [LARGE SCALE GENOMIC DNA]</scope>
    <source>
        <strain evidence="2 3">HD-771</strain>
        <plasmid evidence="2 3">p01</plasmid>
    </source>
</reference>
<dbReference type="EMBL" id="CP003753">
    <property type="protein sequence ID" value="AFQ19574.1"/>
    <property type="molecule type" value="Genomic_DNA"/>
</dbReference>
<accession>A0A9W3P0W9</accession>
<evidence type="ECO:0000313" key="2">
    <source>
        <dbReference type="EMBL" id="AFQ19574.1"/>
    </source>
</evidence>
<dbReference type="Proteomes" id="UP000005259">
    <property type="component" value="Plasmid p01"/>
</dbReference>
<dbReference type="RefSeq" id="WP_000367279.1">
    <property type="nucleotide sequence ID" value="NC_018486.1"/>
</dbReference>
<dbReference type="KEGG" id="bti:BTG_31188"/>
<keyword evidence="2" id="KW-0614">Plasmid</keyword>
<evidence type="ECO:0000259" key="1">
    <source>
        <dbReference type="Pfam" id="PF08808"/>
    </source>
</evidence>
<name>A0A9W3P0W9_BACTU</name>
<proteinExistence type="predicted"/>
<dbReference type="Pfam" id="PF08808">
    <property type="entry name" value="RES"/>
    <property type="match status" value="1"/>
</dbReference>
<protein>
    <recommendedName>
        <fullName evidence="1">RES domain-containing protein</fullName>
    </recommendedName>
</protein>
<geneLocation type="plasmid" evidence="2 3">
    <name>p01</name>
</geneLocation>
<sequence>MDMKKIEDSVENALIFENQKNNLIDESVISNNINGLTAMDAVSKIDLSGYKSAMDAVSKIDLSGYKSAMDAVSKISSNWVLTDSVVNAMSLENKEKETKYIFGKIPKDTYQLCQSFNDDSEKLEYILENKENTESIPVREIPRVLAITDIVTSLSTKDVFSLYRHLAQFPMLGLEHAVGRRIFDEINTNLITVEKLTLFRARDRDANERKLPYTDLEMFKAPYGVSGQGRYNISGQGELYTCDVKEVALSEIASDNPNLRYDIIEWQLSIPVKFLDLSNSQSPLVQYCSFEKTTRNGQEYIFPNFLAQCAKYHGVHGIVYRSVASPQALNYVFFDYEQNWFKTIDFEFDIVQTTNNIISLK</sequence>
<feature type="domain" description="RES" evidence="1">
    <location>
        <begin position="219"/>
        <end position="335"/>
    </location>
</feature>
<dbReference type="AlphaFoldDB" id="A0A9W3P0W9"/>
<organism evidence="2 3">
    <name type="scientific">Bacillus thuringiensis HD-771</name>
    <dbReference type="NCBI Taxonomy" id="1218175"/>
    <lineage>
        <taxon>Bacteria</taxon>
        <taxon>Bacillati</taxon>
        <taxon>Bacillota</taxon>
        <taxon>Bacilli</taxon>
        <taxon>Bacillales</taxon>
        <taxon>Bacillaceae</taxon>
        <taxon>Bacillus</taxon>
        <taxon>Bacillus cereus group</taxon>
    </lineage>
</organism>